<dbReference type="PANTHER" id="PTHR14464:SF4">
    <property type="entry name" value="EXONUCLEASE V"/>
    <property type="match status" value="1"/>
</dbReference>
<accession>A0A9P7AXS3</accession>
<name>A0A9P7AXS3_9HELO</name>
<keyword evidence="6 8" id="KW-0269">Exonuclease</keyword>
<evidence type="ECO:0000256" key="3">
    <source>
        <dbReference type="ARBA" id="ARBA00011245"/>
    </source>
</evidence>
<evidence type="ECO:0000256" key="5">
    <source>
        <dbReference type="ARBA" id="ARBA00022722"/>
    </source>
</evidence>
<evidence type="ECO:0000256" key="4">
    <source>
        <dbReference type="ARBA" id="ARBA00022485"/>
    </source>
</evidence>
<comment type="caution">
    <text evidence="8">The sequence shown here is derived from an EMBL/GenBank/DDBJ whole genome shotgun (WGS) entry which is preliminary data.</text>
</comment>
<dbReference type="InterPro" id="IPR019190">
    <property type="entry name" value="EXOV"/>
</dbReference>
<dbReference type="GO" id="GO:0045145">
    <property type="term" value="F:single-stranded DNA 5'-3' DNA exonuclease activity"/>
    <property type="evidence" value="ECO:0007669"/>
    <property type="project" value="InterPro"/>
</dbReference>
<dbReference type="GO" id="GO:0005634">
    <property type="term" value="C:nucleus"/>
    <property type="evidence" value="ECO:0007669"/>
    <property type="project" value="TreeGrafter"/>
</dbReference>
<sequence>MASSATEDALAIINRDIDSDYGSDFSPEEDQIVSQLLSGQAVDIEDNPIVNDADQNDAQQTLRVPLVFGREQQSPFYQAARAAEEIAEQISKTVKSRRYYPDLSNHLREPTPENEATDATPVDPKKPDTRSPIERFRTQPRKPLSVTDLVSPAWCELQYWYTLTKHGKKRRTREMKEGSRVHKKLEDQVHTTVPVEVTSKEDGWGLRIWNVIQSLRTLRDTGLTRELEIWGTIDGLVVNGIIDELSYVCPDKDLEESLDKPTTDEPPPDQPTIAEFFKGLGNSSLDNIRNKRRYQSNKIYLCDVKTRSVRTLPSDMAFRPTKMQLMLYHRLFSALASNNVDFSILTDRYKLDPSKVFSDSFIAQVGSLNDTFYDASSEPPSSQESIQKWSQDSMTTLLEHNTLTLLWSLMISEFQISLPDGAASLGNILKAEYRSRDTGEVVGSKTFAMDDRELENYVEKEMQWWRGEREAQGVVVEEAFKCRSCDFADDCEWRLKKVEEAKEKVRMMKKRTATV</sequence>
<evidence type="ECO:0000256" key="2">
    <source>
        <dbReference type="ARBA" id="ARBA00009797"/>
    </source>
</evidence>
<dbReference type="AlphaFoldDB" id="A0A9P7AXS3"/>
<feature type="region of interest" description="Disordered" evidence="7">
    <location>
        <begin position="103"/>
        <end position="140"/>
    </location>
</feature>
<keyword evidence="5" id="KW-0540">Nuclease</keyword>
<evidence type="ECO:0000256" key="6">
    <source>
        <dbReference type="ARBA" id="ARBA00022839"/>
    </source>
</evidence>
<evidence type="ECO:0000256" key="7">
    <source>
        <dbReference type="SAM" id="MobiDB-lite"/>
    </source>
</evidence>
<dbReference type="Proteomes" id="UP000785200">
    <property type="component" value="Unassembled WGS sequence"/>
</dbReference>
<proteinExistence type="inferred from homology"/>
<gene>
    <name evidence="8" type="ORF">D0Z07_4484</name>
</gene>
<keyword evidence="4" id="KW-0411">Iron-sulfur</keyword>
<dbReference type="PANTHER" id="PTHR14464">
    <property type="entry name" value="EXONUCLEASE V"/>
    <property type="match status" value="1"/>
</dbReference>
<keyword evidence="4" id="KW-0479">Metal-binding</keyword>
<keyword evidence="6 8" id="KW-0378">Hydrolase</keyword>
<evidence type="ECO:0000313" key="8">
    <source>
        <dbReference type="EMBL" id="KAG0649426.1"/>
    </source>
</evidence>
<dbReference type="OrthoDB" id="354769at2759"/>
<dbReference type="InterPro" id="IPR011604">
    <property type="entry name" value="PDDEXK-like_dom_sf"/>
</dbReference>
<dbReference type="GO" id="GO:0036297">
    <property type="term" value="P:interstrand cross-link repair"/>
    <property type="evidence" value="ECO:0007669"/>
    <property type="project" value="TreeGrafter"/>
</dbReference>
<reference evidence="8" key="1">
    <citation type="submission" date="2019-07" db="EMBL/GenBank/DDBJ databases">
        <title>Hyphodiscus hymeniophilus genome sequencing and assembly.</title>
        <authorList>
            <person name="Kramer G."/>
            <person name="Nodwell J."/>
        </authorList>
    </citation>
    <scope>NUCLEOTIDE SEQUENCE</scope>
    <source>
        <strain evidence="8">ATCC 34498</strain>
    </source>
</reference>
<organism evidence="8 9">
    <name type="scientific">Hyphodiscus hymeniophilus</name>
    <dbReference type="NCBI Taxonomy" id="353542"/>
    <lineage>
        <taxon>Eukaryota</taxon>
        <taxon>Fungi</taxon>
        <taxon>Dikarya</taxon>
        <taxon>Ascomycota</taxon>
        <taxon>Pezizomycotina</taxon>
        <taxon>Leotiomycetes</taxon>
        <taxon>Helotiales</taxon>
        <taxon>Hyphodiscaceae</taxon>
        <taxon>Hyphodiscus</taxon>
    </lineage>
</organism>
<comment type="similarity">
    <text evidence="2">Belongs to the EXO5 family.</text>
</comment>
<dbReference type="Pfam" id="PF09810">
    <property type="entry name" value="Exo5"/>
    <property type="match status" value="1"/>
</dbReference>
<dbReference type="EMBL" id="VNKQ01000008">
    <property type="protein sequence ID" value="KAG0649426.1"/>
    <property type="molecule type" value="Genomic_DNA"/>
</dbReference>
<dbReference type="Gene3D" id="3.90.320.10">
    <property type="match status" value="1"/>
</dbReference>
<comment type="cofactor">
    <cofactor evidence="1">
        <name>[4Fe-4S] cluster</name>
        <dbReference type="ChEBI" id="CHEBI:49883"/>
    </cofactor>
</comment>
<evidence type="ECO:0000256" key="1">
    <source>
        <dbReference type="ARBA" id="ARBA00001966"/>
    </source>
</evidence>
<protein>
    <submittedName>
        <fullName evidence="8">Exonuclease V</fullName>
    </submittedName>
</protein>
<evidence type="ECO:0000313" key="9">
    <source>
        <dbReference type="Proteomes" id="UP000785200"/>
    </source>
</evidence>
<keyword evidence="4" id="KW-0004">4Fe-4S</keyword>
<keyword evidence="4" id="KW-0408">Iron</keyword>
<comment type="subunit">
    <text evidence="3">Monomer.</text>
</comment>
<dbReference type="GO" id="GO:0051539">
    <property type="term" value="F:4 iron, 4 sulfur cluster binding"/>
    <property type="evidence" value="ECO:0007669"/>
    <property type="project" value="UniProtKB-KW"/>
</dbReference>
<feature type="compositionally biased region" description="Basic and acidic residues" evidence="7">
    <location>
        <begin position="123"/>
        <end position="137"/>
    </location>
</feature>
<keyword evidence="9" id="KW-1185">Reference proteome</keyword>
<dbReference type="GO" id="GO:0005739">
    <property type="term" value="C:mitochondrion"/>
    <property type="evidence" value="ECO:0007669"/>
    <property type="project" value="TreeGrafter"/>
</dbReference>